<protein>
    <submittedName>
        <fullName evidence="1">RHS repeat-associated core domain-containing protein</fullName>
    </submittedName>
</protein>
<proteinExistence type="predicted"/>
<dbReference type="Proteomes" id="UP001054846">
    <property type="component" value="Chromosome"/>
</dbReference>
<dbReference type="RefSeq" id="WP_230843657.1">
    <property type="nucleotide sequence ID" value="NZ_CP063845.1"/>
</dbReference>
<dbReference type="NCBIfam" id="TIGR03696">
    <property type="entry name" value="Rhs_assc_core"/>
    <property type="match status" value="1"/>
</dbReference>
<accession>A0ABY3PS26</accession>
<sequence length="285" mass="30067">MPFGKGFATHSAATQNPILFAGAEANESGSVIHYLRGRYYSAALGRFLAEDPIGLSGGDTNLYRYVFNRPHVDYDPTGLGGGVPTFSVGISEGYVSPFVESIVLGPGERFALQATLQAGVGAVGTRGYLGDPEDVSVNPVGGVPSDLVTQTGNFGSYRVVNDLVAQVGSFGSYRGEGACGNYAFSSIYCSDSLNPEQAKNLGRFNKSLPRNAGATKIYNLPNGGKAFQATSPARNIPGSYAIYEKQIDAIGRTLNYTITTIAPNGSVVKIATKFPKNVPPVYPNR</sequence>
<organism evidence="1 2">
    <name type="scientific">Gloeobacter morelensis MG652769</name>
    <dbReference type="NCBI Taxonomy" id="2781736"/>
    <lineage>
        <taxon>Bacteria</taxon>
        <taxon>Bacillati</taxon>
        <taxon>Cyanobacteriota</taxon>
        <taxon>Cyanophyceae</taxon>
        <taxon>Gloeobacterales</taxon>
        <taxon>Gloeobacteraceae</taxon>
        <taxon>Gloeobacter</taxon>
        <taxon>Gloeobacter morelensis</taxon>
    </lineage>
</organism>
<dbReference type="InterPro" id="IPR022385">
    <property type="entry name" value="Rhs_assc_core"/>
</dbReference>
<dbReference type="EMBL" id="CP063845">
    <property type="protein sequence ID" value="UFP96417.1"/>
    <property type="molecule type" value="Genomic_DNA"/>
</dbReference>
<reference evidence="1 2" key="1">
    <citation type="journal article" date="2021" name="Genome Biol. Evol.">
        <title>Complete Genome Sequencing of a Novel Gloeobacter Species from a Waterfall Cave in Mexico.</title>
        <authorList>
            <person name="Saw J.H."/>
            <person name="Cardona T."/>
            <person name="Montejano G."/>
        </authorList>
    </citation>
    <scope>NUCLEOTIDE SEQUENCE [LARGE SCALE GENOMIC DNA]</scope>
    <source>
        <strain evidence="1">MG652769</strain>
    </source>
</reference>
<dbReference type="Gene3D" id="2.180.10.10">
    <property type="entry name" value="RHS repeat-associated core"/>
    <property type="match status" value="1"/>
</dbReference>
<keyword evidence="2" id="KW-1185">Reference proteome</keyword>
<name>A0ABY3PS26_9CYAN</name>
<evidence type="ECO:0000313" key="2">
    <source>
        <dbReference type="Proteomes" id="UP001054846"/>
    </source>
</evidence>
<evidence type="ECO:0000313" key="1">
    <source>
        <dbReference type="EMBL" id="UFP96417.1"/>
    </source>
</evidence>
<gene>
    <name evidence="1" type="ORF">ISF26_09485</name>
</gene>